<dbReference type="NCBIfam" id="TIGR01484">
    <property type="entry name" value="HAD-SF-IIB"/>
    <property type="match status" value="1"/>
</dbReference>
<name>A0A1M4VHF9_9BACL</name>
<dbReference type="SUPFAM" id="SSF56784">
    <property type="entry name" value="HAD-like"/>
    <property type="match status" value="1"/>
</dbReference>
<proteinExistence type="predicted"/>
<gene>
    <name evidence="1" type="ORF">SAMN05444392_102367</name>
</gene>
<dbReference type="PANTHER" id="PTHR10000:SF8">
    <property type="entry name" value="HAD SUPERFAMILY HYDROLASE-LIKE, TYPE 3"/>
    <property type="match status" value="1"/>
</dbReference>
<keyword evidence="1" id="KW-0378">Hydrolase</keyword>
<evidence type="ECO:0000313" key="2">
    <source>
        <dbReference type="Proteomes" id="UP000184476"/>
    </source>
</evidence>
<dbReference type="GO" id="GO:0016791">
    <property type="term" value="F:phosphatase activity"/>
    <property type="evidence" value="ECO:0007669"/>
    <property type="project" value="TreeGrafter"/>
</dbReference>
<sequence>MSELQYNMLFSDIDGTLMNSRRRISANNRRSINEYRNAGGIFSLATGRNYMQTHSLIHELGINIPVILCDGAMLYDPIREEEQVLASLTHLQGEQILEEGHLISKEIYVYFACYNPIDRSHHFYGVDDLPIIRQFCAQWSYSFTILPSFRNIPSTAELITAVIYIADLNATEPFHDWYQKQPDLYGTAYSDQFIELSAVHATKGHGIRTVCEQLNHPLDRVAAIGDHINDLPMVDLVGCFASLANGEMEVMDRANILVRSNDEDGFSDFIRHLLNL</sequence>
<dbReference type="PANTHER" id="PTHR10000">
    <property type="entry name" value="PHOSPHOSERINE PHOSPHATASE"/>
    <property type="match status" value="1"/>
</dbReference>
<dbReference type="AlphaFoldDB" id="A0A1M4VHF9"/>
<dbReference type="RefSeq" id="WP_073153937.1">
    <property type="nucleotide sequence ID" value="NZ_FQVL01000002.1"/>
</dbReference>
<dbReference type="Gene3D" id="3.40.50.1000">
    <property type="entry name" value="HAD superfamily/HAD-like"/>
    <property type="match status" value="1"/>
</dbReference>
<dbReference type="Proteomes" id="UP000184476">
    <property type="component" value="Unassembled WGS sequence"/>
</dbReference>
<accession>A0A1M4VHF9</accession>
<dbReference type="GO" id="GO:0005829">
    <property type="term" value="C:cytosol"/>
    <property type="evidence" value="ECO:0007669"/>
    <property type="project" value="TreeGrafter"/>
</dbReference>
<organism evidence="1 2">
    <name type="scientific">Seinonella peptonophila</name>
    <dbReference type="NCBI Taxonomy" id="112248"/>
    <lineage>
        <taxon>Bacteria</taxon>
        <taxon>Bacillati</taxon>
        <taxon>Bacillota</taxon>
        <taxon>Bacilli</taxon>
        <taxon>Bacillales</taxon>
        <taxon>Thermoactinomycetaceae</taxon>
        <taxon>Seinonella</taxon>
    </lineage>
</organism>
<dbReference type="EMBL" id="FQVL01000002">
    <property type="protein sequence ID" value="SHE68409.1"/>
    <property type="molecule type" value="Genomic_DNA"/>
</dbReference>
<protein>
    <submittedName>
        <fullName evidence="1">Cof subfamily of IIB subfamily of haloacid dehalogenase superfamily/HAD-superfamily hydrolase, subfamily IIB</fullName>
    </submittedName>
</protein>
<dbReference type="Pfam" id="PF08282">
    <property type="entry name" value="Hydrolase_3"/>
    <property type="match status" value="1"/>
</dbReference>
<reference evidence="1 2" key="1">
    <citation type="submission" date="2016-11" db="EMBL/GenBank/DDBJ databases">
        <authorList>
            <person name="Jaros S."/>
            <person name="Januszkiewicz K."/>
            <person name="Wedrychowicz H."/>
        </authorList>
    </citation>
    <scope>NUCLEOTIDE SEQUENCE [LARGE SCALE GENOMIC DNA]</scope>
    <source>
        <strain evidence="1 2">DSM 44666</strain>
    </source>
</reference>
<dbReference type="OrthoDB" id="9806027at2"/>
<evidence type="ECO:0000313" key="1">
    <source>
        <dbReference type="EMBL" id="SHE68409.1"/>
    </source>
</evidence>
<dbReference type="InterPro" id="IPR036412">
    <property type="entry name" value="HAD-like_sf"/>
</dbReference>
<dbReference type="GO" id="GO:0000287">
    <property type="term" value="F:magnesium ion binding"/>
    <property type="evidence" value="ECO:0007669"/>
    <property type="project" value="TreeGrafter"/>
</dbReference>
<dbReference type="Gene3D" id="3.30.1240.10">
    <property type="match status" value="1"/>
</dbReference>
<dbReference type="InterPro" id="IPR006379">
    <property type="entry name" value="HAD-SF_hydro_IIB"/>
</dbReference>
<dbReference type="InterPro" id="IPR023214">
    <property type="entry name" value="HAD_sf"/>
</dbReference>
<dbReference type="STRING" id="112248.SAMN05444392_102367"/>
<keyword evidence="2" id="KW-1185">Reference proteome</keyword>